<evidence type="ECO:0000313" key="1">
    <source>
        <dbReference type="EMBL" id="MDP8173803.1"/>
    </source>
</evidence>
<dbReference type="Gene3D" id="3.30.70.240">
    <property type="match status" value="1"/>
</dbReference>
<proteinExistence type="predicted"/>
<dbReference type="Proteomes" id="UP001236239">
    <property type="component" value="Unassembled WGS sequence"/>
</dbReference>
<dbReference type="AlphaFoldDB" id="A0AAJ6NBK3"/>
<reference evidence="1" key="1">
    <citation type="journal article" date="2023" name="Front. Microbiol.">
        <title>Phylogeography and host specificity of Pasteurellaceae pathogenic to sea-farmed fish in the north-east Atlantic.</title>
        <authorList>
            <person name="Gulla S."/>
            <person name="Colquhoun D.J."/>
            <person name="Olsen A.B."/>
            <person name="Spilsberg B."/>
            <person name="Lagesen K."/>
            <person name="Aakesson C.P."/>
            <person name="Strom S."/>
            <person name="Manji F."/>
            <person name="Birkbeck T.H."/>
            <person name="Nilsen H.K."/>
        </authorList>
    </citation>
    <scope>NUCLEOTIDE SEQUENCE</scope>
    <source>
        <strain evidence="1">TW16_20</strain>
    </source>
</reference>
<accession>A0AAJ6NBK3</accession>
<sequence>MYAVIFDIDTSDSHHKCIREFMEKHDFDYYKNGIYWGNDSVNSVNCIIVVQQLIQEFPFLIDHIKDIRMFKIQENNDLMPAIKFIINN</sequence>
<dbReference type="EMBL" id="JASAYQ010000029">
    <property type="protein sequence ID" value="MDP8173803.1"/>
    <property type="molecule type" value="Genomic_DNA"/>
</dbReference>
<evidence type="ECO:0000313" key="2">
    <source>
        <dbReference type="Proteomes" id="UP001236239"/>
    </source>
</evidence>
<protein>
    <submittedName>
        <fullName evidence="1">Uncharacterized protein</fullName>
    </submittedName>
</protein>
<dbReference type="RefSeq" id="WP_306375075.1">
    <property type="nucleotide sequence ID" value="NZ_JASAYL010000022.1"/>
</dbReference>
<organism evidence="1 2">
    <name type="scientific">Phocoenobacter skyensis</name>
    <dbReference type="NCBI Taxonomy" id="97481"/>
    <lineage>
        <taxon>Bacteria</taxon>
        <taxon>Pseudomonadati</taxon>
        <taxon>Pseudomonadota</taxon>
        <taxon>Gammaproteobacteria</taxon>
        <taxon>Pasteurellales</taxon>
        <taxon>Pasteurellaceae</taxon>
        <taxon>Phocoenobacter</taxon>
    </lineage>
</organism>
<comment type="caution">
    <text evidence="1">The sequence shown here is derived from an EMBL/GenBank/DDBJ whole genome shotgun (WGS) entry which is preliminary data.</text>
</comment>
<gene>
    <name evidence="1" type="ORF">QJU93_10585</name>
</gene>
<name>A0AAJ6NBK3_9PAST</name>